<dbReference type="Pfam" id="PF04542">
    <property type="entry name" value="Sigma70_r2"/>
    <property type="match status" value="1"/>
</dbReference>
<dbReference type="Gene3D" id="1.10.1740.10">
    <property type="match status" value="1"/>
</dbReference>
<keyword evidence="4" id="KW-0804">Transcription</keyword>
<evidence type="ECO:0000259" key="6">
    <source>
        <dbReference type="Pfam" id="PF08281"/>
    </source>
</evidence>
<dbReference type="InterPro" id="IPR036388">
    <property type="entry name" value="WH-like_DNA-bd_sf"/>
</dbReference>
<sequence length="168" mass="19299">MSVSSEERLHLFLRHRCELINYASALLDSRETAEDLVQEAWLKFERHSLEEVQQPIGYLFRMVRNLALDHLRSQQVERRWLCPLEQAEEVVSSEPDPASAAQQSSSLERLGQVLETLDDDARTAFEMHRFGGYTLQQIADHLGISSSSAHRLVHSSLQRCLHALKEPH</sequence>
<feature type="domain" description="RNA polymerase sigma factor 70 region 4 type 2" evidence="6">
    <location>
        <begin position="108"/>
        <end position="160"/>
    </location>
</feature>
<dbReference type="EMBL" id="QJUP01000017">
    <property type="protein sequence ID" value="TBU94817.1"/>
    <property type="molecule type" value="Genomic_DNA"/>
</dbReference>
<accession>A0A4Q9R5U7</accession>
<dbReference type="InterPro" id="IPR007627">
    <property type="entry name" value="RNA_pol_sigma70_r2"/>
</dbReference>
<dbReference type="InterPro" id="IPR013249">
    <property type="entry name" value="RNA_pol_sigma70_r4_t2"/>
</dbReference>
<comment type="similarity">
    <text evidence="1">Belongs to the sigma-70 factor family. ECF subfamily.</text>
</comment>
<evidence type="ECO:0000313" key="7">
    <source>
        <dbReference type="EMBL" id="TBU94817.1"/>
    </source>
</evidence>
<gene>
    <name evidence="7" type="ORF">DNJ96_12750</name>
</gene>
<evidence type="ECO:0000256" key="2">
    <source>
        <dbReference type="ARBA" id="ARBA00023015"/>
    </source>
</evidence>
<dbReference type="SUPFAM" id="SSF88659">
    <property type="entry name" value="Sigma3 and sigma4 domains of RNA polymerase sigma factors"/>
    <property type="match status" value="1"/>
</dbReference>
<dbReference type="Pfam" id="PF08281">
    <property type="entry name" value="Sigma70_r4_2"/>
    <property type="match status" value="1"/>
</dbReference>
<dbReference type="RefSeq" id="WP_131184770.1">
    <property type="nucleotide sequence ID" value="NZ_QJUO01000017.1"/>
</dbReference>
<feature type="domain" description="RNA polymerase sigma-70 region 2" evidence="5">
    <location>
        <begin position="11"/>
        <end position="75"/>
    </location>
</feature>
<dbReference type="GO" id="GO:0003677">
    <property type="term" value="F:DNA binding"/>
    <property type="evidence" value="ECO:0007669"/>
    <property type="project" value="InterPro"/>
</dbReference>
<evidence type="ECO:0000313" key="8">
    <source>
        <dbReference type="Proteomes" id="UP000292639"/>
    </source>
</evidence>
<keyword evidence="8" id="KW-1185">Reference proteome</keyword>
<dbReference type="PANTHER" id="PTHR43133:SF63">
    <property type="entry name" value="RNA POLYMERASE SIGMA FACTOR FECI-RELATED"/>
    <property type="match status" value="1"/>
</dbReference>
<keyword evidence="3" id="KW-0731">Sigma factor</keyword>
<name>A0A4Q9R5U7_9GAMM</name>
<organism evidence="7 8">
    <name type="scientific">Stutzerimonas kirkiae</name>
    <dbReference type="NCBI Taxonomy" id="2211392"/>
    <lineage>
        <taxon>Bacteria</taxon>
        <taxon>Pseudomonadati</taxon>
        <taxon>Pseudomonadota</taxon>
        <taxon>Gammaproteobacteria</taxon>
        <taxon>Pseudomonadales</taxon>
        <taxon>Pseudomonadaceae</taxon>
        <taxon>Stutzerimonas</taxon>
    </lineage>
</organism>
<evidence type="ECO:0000256" key="3">
    <source>
        <dbReference type="ARBA" id="ARBA00023082"/>
    </source>
</evidence>
<proteinExistence type="inferred from homology"/>
<reference evidence="7 8" key="1">
    <citation type="submission" date="2018-06" db="EMBL/GenBank/DDBJ databases">
        <title>Three novel Pseudomonas species isolated from symptomatic oak.</title>
        <authorList>
            <person name="Bueno-Gonzalez V."/>
            <person name="Brady C."/>
        </authorList>
    </citation>
    <scope>NUCLEOTIDE SEQUENCE [LARGE SCALE GENOMIC DNA]</scope>
    <source>
        <strain evidence="7 8">P17C</strain>
    </source>
</reference>
<dbReference type="InterPro" id="IPR013324">
    <property type="entry name" value="RNA_pol_sigma_r3/r4-like"/>
</dbReference>
<evidence type="ECO:0000256" key="1">
    <source>
        <dbReference type="ARBA" id="ARBA00010641"/>
    </source>
</evidence>
<dbReference type="OrthoDB" id="9794372at2"/>
<dbReference type="SUPFAM" id="SSF88946">
    <property type="entry name" value="Sigma2 domain of RNA polymerase sigma factors"/>
    <property type="match status" value="1"/>
</dbReference>
<dbReference type="Gene3D" id="1.10.10.10">
    <property type="entry name" value="Winged helix-like DNA-binding domain superfamily/Winged helix DNA-binding domain"/>
    <property type="match status" value="1"/>
</dbReference>
<dbReference type="GO" id="GO:0006352">
    <property type="term" value="P:DNA-templated transcription initiation"/>
    <property type="evidence" value="ECO:0007669"/>
    <property type="project" value="InterPro"/>
</dbReference>
<dbReference type="PANTHER" id="PTHR43133">
    <property type="entry name" value="RNA POLYMERASE ECF-TYPE SIGMA FACTO"/>
    <property type="match status" value="1"/>
</dbReference>
<evidence type="ECO:0000256" key="4">
    <source>
        <dbReference type="ARBA" id="ARBA00023163"/>
    </source>
</evidence>
<evidence type="ECO:0000259" key="5">
    <source>
        <dbReference type="Pfam" id="PF04542"/>
    </source>
</evidence>
<dbReference type="Proteomes" id="UP000292639">
    <property type="component" value="Unassembled WGS sequence"/>
</dbReference>
<dbReference type="InterPro" id="IPR014284">
    <property type="entry name" value="RNA_pol_sigma-70_dom"/>
</dbReference>
<dbReference type="GO" id="GO:0016987">
    <property type="term" value="F:sigma factor activity"/>
    <property type="evidence" value="ECO:0007669"/>
    <property type="project" value="UniProtKB-KW"/>
</dbReference>
<dbReference type="InterPro" id="IPR013325">
    <property type="entry name" value="RNA_pol_sigma_r2"/>
</dbReference>
<keyword evidence="2" id="KW-0805">Transcription regulation</keyword>
<dbReference type="AlphaFoldDB" id="A0A4Q9R5U7"/>
<dbReference type="CDD" id="cd06171">
    <property type="entry name" value="Sigma70_r4"/>
    <property type="match status" value="1"/>
</dbReference>
<comment type="caution">
    <text evidence="7">The sequence shown here is derived from an EMBL/GenBank/DDBJ whole genome shotgun (WGS) entry which is preliminary data.</text>
</comment>
<dbReference type="InterPro" id="IPR039425">
    <property type="entry name" value="RNA_pol_sigma-70-like"/>
</dbReference>
<dbReference type="NCBIfam" id="TIGR02937">
    <property type="entry name" value="sigma70-ECF"/>
    <property type="match status" value="1"/>
</dbReference>
<protein>
    <submittedName>
        <fullName evidence="7">RNA polymerase subunit sigma-24</fullName>
    </submittedName>
</protein>